<name>A0AAV2CSV2_9ROSI</name>
<gene>
    <name evidence="1" type="ORF">LTRI10_LOCUS6487</name>
</gene>
<evidence type="ECO:0000313" key="1">
    <source>
        <dbReference type="EMBL" id="CAL1358967.1"/>
    </source>
</evidence>
<evidence type="ECO:0000313" key="2">
    <source>
        <dbReference type="Proteomes" id="UP001497516"/>
    </source>
</evidence>
<reference evidence="1 2" key="1">
    <citation type="submission" date="2024-04" db="EMBL/GenBank/DDBJ databases">
        <authorList>
            <person name="Fracassetti M."/>
        </authorList>
    </citation>
    <scope>NUCLEOTIDE SEQUENCE [LARGE SCALE GENOMIC DNA]</scope>
</reference>
<dbReference type="Proteomes" id="UP001497516">
    <property type="component" value="Chromosome 10"/>
</dbReference>
<keyword evidence="2" id="KW-1185">Reference proteome</keyword>
<organism evidence="1 2">
    <name type="scientific">Linum trigynum</name>
    <dbReference type="NCBI Taxonomy" id="586398"/>
    <lineage>
        <taxon>Eukaryota</taxon>
        <taxon>Viridiplantae</taxon>
        <taxon>Streptophyta</taxon>
        <taxon>Embryophyta</taxon>
        <taxon>Tracheophyta</taxon>
        <taxon>Spermatophyta</taxon>
        <taxon>Magnoliopsida</taxon>
        <taxon>eudicotyledons</taxon>
        <taxon>Gunneridae</taxon>
        <taxon>Pentapetalae</taxon>
        <taxon>rosids</taxon>
        <taxon>fabids</taxon>
        <taxon>Malpighiales</taxon>
        <taxon>Linaceae</taxon>
        <taxon>Linum</taxon>
    </lineage>
</organism>
<protein>
    <submittedName>
        <fullName evidence="1">Uncharacterized protein</fullName>
    </submittedName>
</protein>
<accession>A0AAV2CSV2</accession>
<proteinExistence type="predicted"/>
<dbReference type="EMBL" id="OZ034814">
    <property type="protein sequence ID" value="CAL1358967.1"/>
    <property type="molecule type" value="Genomic_DNA"/>
</dbReference>
<sequence>MNATLTAEVLPSEIRQTVFAMGSKQDPRSDGFTGKFFKAFRGIVGASVIEADKSFFATGDLREMQHW</sequence>
<dbReference type="AlphaFoldDB" id="A0AAV2CSV2"/>